<comment type="caution">
    <text evidence="2">The sequence shown here is derived from an EMBL/GenBank/DDBJ whole genome shotgun (WGS) entry which is preliminary data.</text>
</comment>
<evidence type="ECO:0000313" key="3">
    <source>
        <dbReference type="Proteomes" id="UP000242367"/>
    </source>
</evidence>
<name>A0A2P4UNF2_9ACTN</name>
<feature type="signal peptide" evidence="1">
    <location>
        <begin position="1"/>
        <end position="23"/>
    </location>
</feature>
<accession>A0A2P4UNF2</accession>
<dbReference type="AlphaFoldDB" id="A0A2P4UNF2"/>
<feature type="chain" id="PRO_5015190323" evidence="1">
    <location>
        <begin position="24"/>
        <end position="40"/>
    </location>
</feature>
<protein>
    <submittedName>
        <fullName evidence="2">Uncharacterized protein</fullName>
    </submittedName>
</protein>
<sequence length="40" mass="4181" precursor="true">MHRKWRKTFIAALVAAAALLTTAAHPPAHTLGGPHAAARP</sequence>
<dbReference type="Proteomes" id="UP000242367">
    <property type="component" value="Unassembled WGS sequence"/>
</dbReference>
<organism evidence="2 3">
    <name type="scientific">Actinomadura rubteroloni</name>
    <dbReference type="NCBI Taxonomy" id="1926885"/>
    <lineage>
        <taxon>Bacteria</taxon>
        <taxon>Bacillati</taxon>
        <taxon>Actinomycetota</taxon>
        <taxon>Actinomycetes</taxon>
        <taxon>Streptosporangiales</taxon>
        <taxon>Thermomonosporaceae</taxon>
        <taxon>Actinomadura</taxon>
    </lineage>
</organism>
<reference evidence="2 3" key="1">
    <citation type="journal article" date="2017" name="Chemistry">
        <title>Isolation, Biosynthesis and Chemical Modifications of Rubterolones A-F: Rare Tropolone Alkaloids from Actinomadura sp. 5-2.</title>
        <authorList>
            <person name="Guo H."/>
            <person name="Benndorf R."/>
            <person name="Leichnitz D."/>
            <person name="Klassen J.L."/>
            <person name="Vollmers J."/>
            <person name="Gorls H."/>
            <person name="Steinacker M."/>
            <person name="Weigel C."/>
            <person name="Dahse H.M."/>
            <person name="Kaster A.K."/>
            <person name="de Beer Z.W."/>
            <person name="Poulsen M."/>
            <person name="Beemelmanns C."/>
        </authorList>
    </citation>
    <scope>NUCLEOTIDE SEQUENCE [LARGE SCALE GENOMIC DNA]</scope>
    <source>
        <strain evidence="2 3">5-2</strain>
    </source>
</reference>
<evidence type="ECO:0000313" key="2">
    <source>
        <dbReference type="EMBL" id="POM26578.1"/>
    </source>
</evidence>
<dbReference type="RefSeq" id="WP_268877637.1">
    <property type="nucleotide sequence ID" value="NZ_MTBP01000001.1"/>
</dbReference>
<keyword evidence="1" id="KW-0732">Signal</keyword>
<proteinExistence type="predicted"/>
<gene>
    <name evidence="2" type="ORF">BTM25_09790</name>
</gene>
<dbReference type="EMBL" id="MTBP01000001">
    <property type="protein sequence ID" value="POM26578.1"/>
    <property type="molecule type" value="Genomic_DNA"/>
</dbReference>
<keyword evidence="3" id="KW-1185">Reference proteome</keyword>
<evidence type="ECO:0000256" key="1">
    <source>
        <dbReference type="SAM" id="SignalP"/>
    </source>
</evidence>